<protein>
    <submittedName>
        <fullName evidence="1">Uncharacterized protein</fullName>
    </submittedName>
</protein>
<comment type="caution">
    <text evidence="1">The sequence shown here is derived from an EMBL/GenBank/DDBJ whole genome shotgun (WGS) entry which is preliminary data.</text>
</comment>
<evidence type="ECO:0000313" key="1">
    <source>
        <dbReference type="EMBL" id="MDI9864786.1"/>
    </source>
</evidence>
<proteinExistence type="predicted"/>
<name>A0ABT6YMJ1_9BACT</name>
<dbReference type="EMBL" id="JASHID010000006">
    <property type="protein sequence ID" value="MDI9864786.1"/>
    <property type="molecule type" value="Genomic_DNA"/>
</dbReference>
<gene>
    <name evidence="1" type="ORF">QM480_10655</name>
</gene>
<sequence length="67" mass="7448">MAENPFKDLESSEKAPESLKRALVSEIDTIRNTSIIIDLYVGNFINTITASLNTRSDDSSITTKDEQ</sequence>
<dbReference type="Proteomes" id="UP001236569">
    <property type="component" value="Unassembled WGS sequence"/>
</dbReference>
<organism evidence="1 2">
    <name type="scientific">Flectobacillus longus</name>
    <dbReference type="NCBI Taxonomy" id="2984207"/>
    <lineage>
        <taxon>Bacteria</taxon>
        <taxon>Pseudomonadati</taxon>
        <taxon>Bacteroidota</taxon>
        <taxon>Cytophagia</taxon>
        <taxon>Cytophagales</taxon>
        <taxon>Flectobacillaceae</taxon>
        <taxon>Flectobacillus</taxon>
    </lineage>
</organism>
<evidence type="ECO:0000313" key="2">
    <source>
        <dbReference type="Proteomes" id="UP001236569"/>
    </source>
</evidence>
<keyword evidence="2" id="KW-1185">Reference proteome</keyword>
<accession>A0ABT6YMJ1</accession>
<dbReference type="RefSeq" id="WP_283327005.1">
    <property type="nucleotide sequence ID" value="NZ_JASHIC010000010.1"/>
</dbReference>
<reference evidence="1 2" key="1">
    <citation type="submission" date="2023-05" db="EMBL/GenBank/DDBJ databases">
        <title>Novel species of genus Flectobacillus isolated from stream in China.</title>
        <authorList>
            <person name="Lu H."/>
        </authorList>
    </citation>
    <scope>NUCLEOTIDE SEQUENCE [LARGE SCALE GENOMIC DNA]</scope>
    <source>
        <strain evidence="1 2">DC10W</strain>
    </source>
</reference>